<sequence>MPLRIPPRPQSILSLLTGMKQDFEAAQESGAVEFSPPGQPGPLVGVRPELATDNRAAQILLGLLAPRPHEKGDVLGGLVLPMGGLSIGKLGRKNLRITSAPKVAEDVLESPQLLQRLSDEELLRLSRWLGRQGKDLSGSKPSIGGFAEDTFNFIKKKVMDELDLRLIDVMPDL</sequence>
<name>A0A0F9FDB0_9ZZZZ</name>
<protein>
    <submittedName>
        <fullName evidence="1">Uncharacterized protein</fullName>
    </submittedName>
</protein>
<proteinExistence type="predicted"/>
<comment type="caution">
    <text evidence="1">The sequence shown here is derived from an EMBL/GenBank/DDBJ whole genome shotgun (WGS) entry which is preliminary data.</text>
</comment>
<dbReference type="AlphaFoldDB" id="A0A0F9FDB0"/>
<evidence type="ECO:0000313" key="1">
    <source>
        <dbReference type="EMBL" id="KKL49142.1"/>
    </source>
</evidence>
<reference evidence="1" key="1">
    <citation type="journal article" date="2015" name="Nature">
        <title>Complex archaea that bridge the gap between prokaryotes and eukaryotes.</title>
        <authorList>
            <person name="Spang A."/>
            <person name="Saw J.H."/>
            <person name="Jorgensen S.L."/>
            <person name="Zaremba-Niedzwiedzka K."/>
            <person name="Martijn J."/>
            <person name="Lind A.E."/>
            <person name="van Eijk R."/>
            <person name="Schleper C."/>
            <person name="Guy L."/>
            <person name="Ettema T.J."/>
        </authorList>
    </citation>
    <scope>NUCLEOTIDE SEQUENCE</scope>
</reference>
<dbReference type="EMBL" id="LAZR01033069">
    <property type="protein sequence ID" value="KKL49142.1"/>
    <property type="molecule type" value="Genomic_DNA"/>
</dbReference>
<accession>A0A0F9FDB0</accession>
<gene>
    <name evidence="1" type="ORF">LCGC14_2318460</name>
</gene>
<organism evidence="1">
    <name type="scientific">marine sediment metagenome</name>
    <dbReference type="NCBI Taxonomy" id="412755"/>
    <lineage>
        <taxon>unclassified sequences</taxon>
        <taxon>metagenomes</taxon>
        <taxon>ecological metagenomes</taxon>
    </lineage>
</organism>